<gene>
    <name evidence="3" type="ORF">ACFOW1_15690</name>
</gene>
<evidence type="ECO:0000259" key="2">
    <source>
        <dbReference type="Pfam" id="PF19335"/>
    </source>
</evidence>
<dbReference type="Proteomes" id="UP001595906">
    <property type="component" value="Unassembled WGS sequence"/>
</dbReference>
<feature type="chain" id="PRO_5046556333" evidence="1">
    <location>
        <begin position="23"/>
        <end position="153"/>
    </location>
</feature>
<evidence type="ECO:0000313" key="4">
    <source>
        <dbReference type="Proteomes" id="UP001595906"/>
    </source>
</evidence>
<name>A0ABV8Q0J7_9BACT</name>
<feature type="domain" description="Heavy metal binding" evidence="2">
    <location>
        <begin position="81"/>
        <end position="105"/>
    </location>
</feature>
<comment type="caution">
    <text evidence="3">The sequence shown here is derived from an EMBL/GenBank/DDBJ whole genome shotgun (WGS) entry which is preliminary data.</text>
</comment>
<protein>
    <submittedName>
        <fullName evidence="3">Heavy metal-binding domain-containing protein</fullName>
    </submittedName>
</protein>
<keyword evidence="4" id="KW-1185">Reference proteome</keyword>
<feature type="domain" description="Heavy metal binding" evidence="2">
    <location>
        <begin position="43"/>
        <end position="67"/>
    </location>
</feature>
<reference evidence="4" key="1">
    <citation type="journal article" date="2019" name="Int. J. Syst. Evol. Microbiol.">
        <title>The Global Catalogue of Microorganisms (GCM) 10K type strain sequencing project: providing services to taxonomists for standard genome sequencing and annotation.</title>
        <authorList>
            <consortium name="The Broad Institute Genomics Platform"/>
            <consortium name="The Broad Institute Genome Sequencing Center for Infectious Disease"/>
            <person name="Wu L."/>
            <person name="Ma J."/>
        </authorList>
    </citation>
    <scope>NUCLEOTIDE SEQUENCE [LARGE SCALE GENOMIC DNA]</scope>
    <source>
        <strain evidence="4">CECT 8010</strain>
    </source>
</reference>
<feature type="domain" description="Heavy metal binding" evidence="2">
    <location>
        <begin position="117"/>
        <end position="144"/>
    </location>
</feature>
<evidence type="ECO:0000256" key="1">
    <source>
        <dbReference type="SAM" id="SignalP"/>
    </source>
</evidence>
<dbReference type="EMBL" id="JBHSDC010000029">
    <property type="protein sequence ID" value="MFC4233344.1"/>
    <property type="molecule type" value="Genomic_DNA"/>
</dbReference>
<dbReference type="RefSeq" id="WP_379015581.1">
    <property type="nucleotide sequence ID" value="NZ_JBHSDC010000029.1"/>
</dbReference>
<organism evidence="3 4">
    <name type="scientific">Parasediminibacterium paludis</name>
    <dbReference type="NCBI Taxonomy" id="908966"/>
    <lineage>
        <taxon>Bacteria</taxon>
        <taxon>Pseudomonadati</taxon>
        <taxon>Bacteroidota</taxon>
        <taxon>Chitinophagia</taxon>
        <taxon>Chitinophagales</taxon>
        <taxon>Chitinophagaceae</taxon>
        <taxon>Parasediminibacterium</taxon>
    </lineage>
</organism>
<keyword evidence="1" id="KW-0732">Signal</keyword>
<proteinExistence type="predicted"/>
<dbReference type="Pfam" id="PF19335">
    <property type="entry name" value="HMBD"/>
    <property type="match status" value="3"/>
</dbReference>
<evidence type="ECO:0000313" key="3">
    <source>
        <dbReference type="EMBL" id="MFC4233344.1"/>
    </source>
</evidence>
<accession>A0ABV8Q0J7</accession>
<dbReference type="InterPro" id="IPR045800">
    <property type="entry name" value="HMBD"/>
</dbReference>
<feature type="signal peptide" evidence="1">
    <location>
        <begin position="1"/>
        <end position="22"/>
    </location>
</feature>
<sequence>MKTFKIILATLFAIVMLQSVNAQSDKSQRVESKKTDIEQAFGYSCPMHPDVMSATPGKCPKCGSAFVINRKGSKQVETTSYSCPMHPNVVSQVQGKCTKCGSQLVADRRGSKQVTTVYTCSMHPEEVSNKTGKCSKCGMELTEVKAKTKPTKG</sequence>